<dbReference type="InterPro" id="IPR002645">
    <property type="entry name" value="STAS_dom"/>
</dbReference>
<feature type="transmembrane region" description="Helical" evidence="5">
    <location>
        <begin position="169"/>
        <end position="187"/>
    </location>
</feature>
<evidence type="ECO:0000256" key="4">
    <source>
        <dbReference type="ARBA" id="ARBA00023136"/>
    </source>
</evidence>
<dbReference type="PANTHER" id="PTHR11814">
    <property type="entry name" value="SULFATE TRANSPORTER"/>
    <property type="match status" value="1"/>
</dbReference>
<evidence type="ECO:0000256" key="1">
    <source>
        <dbReference type="ARBA" id="ARBA00004141"/>
    </source>
</evidence>
<evidence type="ECO:0000259" key="6">
    <source>
        <dbReference type="PROSITE" id="PS50801"/>
    </source>
</evidence>
<evidence type="ECO:0000256" key="5">
    <source>
        <dbReference type="SAM" id="Phobius"/>
    </source>
</evidence>
<evidence type="ECO:0000256" key="3">
    <source>
        <dbReference type="ARBA" id="ARBA00022989"/>
    </source>
</evidence>
<feature type="transmembrane region" description="Helical" evidence="5">
    <location>
        <begin position="95"/>
        <end position="119"/>
    </location>
</feature>
<keyword evidence="4 5" id="KW-0472">Membrane</keyword>
<name>A0A7H9AQ03_9FLAO</name>
<proteinExistence type="predicted"/>
<sequence length="553" mass="58881">MFKNIFDFSNIKGDLTGGLVAGVVALPLALAFGVQSGLGAIAGLYGAIAVGILAALFGGTPTQASGPTGPMTVVSAALVANAIEVAGSLESAMGIILLSFLVGGALQIFFGLINIAGYIKYFPYPVISGFMSGVGLIIIILQIFPFVGLDSAKSTIKVVTDMPRLFTDLNWQALALGGLTVIIYYLFPKITKAVPSALVALISVSILAYFIKWDVPIIGEIPSGLPELRFGTLLTVDSSAYFMILEYGMVLAVLGSIDSLLTSVIADNMTKTKHNSNRELIGQGIGNMAAALIGGIPGAGATKGTVVNINSGGRTRLSGALHGAFLLAILLGLSSLAAYIPLAVLAGILIPIGFKIIDTKGLKHLRIIPKADAVVLIIVLLWTTFGSLIQAVGIGVTLAALLFMKRSSDIGEEGMQIGTLAGFDGEKPWPDETEFYEKNKNQIYIKHLYGPLFFGFTSHFQEQVKNVGENIKVLIIRMDRVPHIDQSGVYAMENAILDLTLKDMKVIITGLREQPKDLLTSLDIIPDLIPEDQIFPTIDDSFEWLKTHMKGIE</sequence>
<keyword evidence="3 5" id="KW-1133">Transmembrane helix</keyword>
<dbReference type="SUPFAM" id="SSF52091">
    <property type="entry name" value="SpoIIaa-like"/>
    <property type="match status" value="1"/>
</dbReference>
<dbReference type="CDD" id="cd07042">
    <property type="entry name" value="STAS_SulP_like_sulfate_transporter"/>
    <property type="match status" value="1"/>
</dbReference>
<keyword evidence="2 5" id="KW-0812">Transmembrane</keyword>
<feature type="domain" description="STAS" evidence="6">
    <location>
        <begin position="433"/>
        <end position="545"/>
    </location>
</feature>
<organism evidence="7 8">
    <name type="scientific">Costertonia aggregata</name>
    <dbReference type="NCBI Taxonomy" id="343403"/>
    <lineage>
        <taxon>Bacteria</taxon>
        <taxon>Pseudomonadati</taxon>
        <taxon>Bacteroidota</taxon>
        <taxon>Flavobacteriia</taxon>
        <taxon>Flavobacteriales</taxon>
        <taxon>Flavobacteriaceae</taxon>
        <taxon>Costertonia</taxon>
    </lineage>
</organism>
<feature type="transmembrane region" description="Helical" evidence="5">
    <location>
        <begin position="194"/>
        <end position="211"/>
    </location>
</feature>
<protein>
    <submittedName>
        <fullName evidence="7">SulP family inorganic anion transporter</fullName>
    </submittedName>
</protein>
<evidence type="ECO:0000256" key="2">
    <source>
        <dbReference type="ARBA" id="ARBA00022692"/>
    </source>
</evidence>
<dbReference type="GO" id="GO:0016020">
    <property type="term" value="C:membrane"/>
    <property type="evidence" value="ECO:0007669"/>
    <property type="project" value="UniProtKB-SubCell"/>
</dbReference>
<comment type="subcellular location">
    <subcellularLocation>
        <location evidence="1">Membrane</location>
        <topology evidence="1">Multi-pass membrane protein</topology>
    </subcellularLocation>
</comment>
<feature type="transmembrane region" description="Helical" evidence="5">
    <location>
        <begin position="374"/>
        <end position="403"/>
    </location>
</feature>
<dbReference type="InterPro" id="IPR036513">
    <property type="entry name" value="STAS_dom_sf"/>
</dbReference>
<accession>A0A7H9AQ03</accession>
<feature type="transmembrane region" description="Helical" evidence="5">
    <location>
        <begin position="126"/>
        <end position="149"/>
    </location>
</feature>
<dbReference type="PROSITE" id="PS50801">
    <property type="entry name" value="STAS"/>
    <property type="match status" value="1"/>
</dbReference>
<dbReference type="EMBL" id="CP058595">
    <property type="protein sequence ID" value="QLG45497.1"/>
    <property type="molecule type" value="Genomic_DNA"/>
</dbReference>
<dbReference type="AlphaFoldDB" id="A0A7H9AQ03"/>
<feature type="transmembrane region" description="Helical" evidence="5">
    <location>
        <begin position="324"/>
        <end position="354"/>
    </location>
</feature>
<dbReference type="KEGG" id="cagg:HYG79_09110"/>
<gene>
    <name evidence="7" type="ORF">HYG79_09110</name>
</gene>
<dbReference type="InterPro" id="IPR011547">
    <property type="entry name" value="SLC26A/SulP_dom"/>
</dbReference>
<evidence type="ECO:0000313" key="8">
    <source>
        <dbReference type="Proteomes" id="UP000509302"/>
    </source>
</evidence>
<dbReference type="Pfam" id="PF00916">
    <property type="entry name" value="Sulfate_transp"/>
    <property type="match status" value="1"/>
</dbReference>
<dbReference type="GO" id="GO:0055085">
    <property type="term" value="P:transmembrane transport"/>
    <property type="evidence" value="ECO:0007669"/>
    <property type="project" value="InterPro"/>
</dbReference>
<dbReference type="Proteomes" id="UP000509302">
    <property type="component" value="Chromosome"/>
</dbReference>
<keyword evidence="8" id="KW-1185">Reference proteome</keyword>
<evidence type="ECO:0000313" key="7">
    <source>
        <dbReference type="EMBL" id="QLG45497.1"/>
    </source>
</evidence>
<feature type="transmembrane region" description="Helical" evidence="5">
    <location>
        <begin position="41"/>
        <end position="59"/>
    </location>
</feature>
<dbReference type="InterPro" id="IPR001902">
    <property type="entry name" value="SLC26A/SulP_fam"/>
</dbReference>
<dbReference type="Pfam" id="PF01740">
    <property type="entry name" value="STAS"/>
    <property type="match status" value="1"/>
</dbReference>
<reference evidence="7 8" key="1">
    <citation type="journal article" date="2006" name="Int. J. Syst. Evol. Microbiol.">
        <title>Costertonia aggregata gen. nov., sp. nov., a mesophilic marine bacterium of the family Flavobacteriaceae, isolated from a mature biofilm.</title>
        <authorList>
            <person name="Kwon K.K."/>
            <person name="Lee Y.K."/>
            <person name="Lee H.K."/>
        </authorList>
    </citation>
    <scope>NUCLEOTIDE SEQUENCE [LARGE SCALE GENOMIC DNA]</scope>
    <source>
        <strain evidence="7 8">KCCM 42265</strain>
    </source>
</reference>
<dbReference type="RefSeq" id="WP_179241785.1">
    <property type="nucleotide sequence ID" value="NZ_CP058595.1"/>
</dbReference>
<dbReference type="Gene3D" id="3.30.750.24">
    <property type="entry name" value="STAS domain"/>
    <property type="match status" value="1"/>
</dbReference>
<feature type="transmembrane region" description="Helical" evidence="5">
    <location>
        <begin position="240"/>
        <end position="266"/>
    </location>
</feature>